<reference evidence="1" key="1">
    <citation type="submission" date="2023-08" db="EMBL/GenBank/DDBJ databases">
        <authorList>
            <person name="Alioto T."/>
            <person name="Alioto T."/>
            <person name="Gomez Garrido J."/>
        </authorList>
    </citation>
    <scope>NUCLEOTIDE SEQUENCE</scope>
</reference>
<keyword evidence="2" id="KW-1185">Reference proteome</keyword>
<proteinExistence type="predicted"/>
<sequence length="116" mass="13716">MDTFSTQDKRDDTDLISDYFNNEYGFHMSENKKANLRMLSRYYVVRNGQFSIVTEQREYEILEMNTEKSWSFAIRMTKTSDKQKSIILSLHMGCGDSDTARCLVIILMSREQRLTF</sequence>
<gene>
    <name evidence="1" type="ORF">OCTVUL_1B012386</name>
</gene>
<protein>
    <submittedName>
        <fullName evidence="1">Uncharacterized protein</fullName>
    </submittedName>
</protein>
<dbReference type="Proteomes" id="UP001162480">
    <property type="component" value="Chromosome 1"/>
</dbReference>
<evidence type="ECO:0000313" key="1">
    <source>
        <dbReference type="EMBL" id="CAI9715949.1"/>
    </source>
</evidence>
<accession>A0AA36AI31</accession>
<organism evidence="1 2">
    <name type="scientific">Octopus vulgaris</name>
    <name type="common">Common octopus</name>
    <dbReference type="NCBI Taxonomy" id="6645"/>
    <lineage>
        <taxon>Eukaryota</taxon>
        <taxon>Metazoa</taxon>
        <taxon>Spiralia</taxon>
        <taxon>Lophotrochozoa</taxon>
        <taxon>Mollusca</taxon>
        <taxon>Cephalopoda</taxon>
        <taxon>Coleoidea</taxon>
        <taxon>Octopodiformes</taxon>
        <taxon>Octopoda</taxon>
        <taxon>Incirrata</taxon>
        <taxon>Octopodidae</taxon>
        <taxon>Octopus</taxon>
    </lineage>
</organism>
<dbReference type="AlphaFoldDB" id="A0AA36AI31"/>
<dbReference type="EMBL" id="OX597814">
    <property type="protein sequence ID" value="CAI9715949.1"/>
    <property type="molecule type" value="Genomic_DNA"/>
</dbReference>
<name>A0AA36AI31_OCTVU</name>
<evidence type="ECO:0000313" key="2">
    <source>
        <dbReference type="Proteomes" id="UP001162480"/>
    </source>
</evidence>